<keyword evidence="5" id="KW-1185">Reference proteome</keyword>
<organism evidence="4 5">
    <name type="scientific">Renibacterium salmoninarum (strain ATCC 33209 / DSM 20767 / JCM 11484 / NBRC 15589 / NCIMB 2235)</name>
    <dbReference type="NCBI Taxonomy" id="288705"/>
    <lineage>
        <taxon>Bacteria</taxon>
        <taxon>Bacillati</taxon>
        <taxon>Actinomycetota</taxon>
        <taxon>Actinomycetes</taxon>
        <taxon>Micrococcales</taxon>
        <taxon>Micrococcaceae</taxon>
        <taxon>Renibacterium</taxon>
    </lineage>
</organism>
<dbReference type="HOGENOM" id="CLU_069129_7_4_11"/>
<dbReference type="EMBL" id="CP000910">
    <property type="protein sequence ID" value="ABY23296.1"/>
    <property type="molecule type" value="Genomic_DNA"/>
</dbReference>
<evidence type="ECO:0000256" key="1">
    <source>
        <dbReference type="ARBA" id="ARBA00022603"/>
    </source>
</evidence>
<evidence type="ECO:0000313" key="5">
    <source>
        <dbReference type="Proteomes" id="UP000002007"/>
    </source>
</evidence>
<dbReference type="CDD" id="cd02440">
    <property type="entry name" value="AdoMet_MTases"/>
    <property type="match status" value="1"/>
</dbReference>
<keyword evidence="1 4" id="KW-0489">Methyltransferase</keyword>
<dbReference type="PANTHER" id="PTHR43861:SF1">
    <property type="entry name" value="TRANS-ACONITATE 2-METHYLTRANSFERASE"/>
    <property type="match status" value="1"/>
</dbReference>
<name>A9WP04_RENSM</name>
<dbReference type="Proteomes" id="UP000002007">
    <property type="component" value="Chromosome"/>
</dbReference>
<gene>
    <name evidence="4" type="ordered locus">RSal33209_1560</name>
</gene>
<evidence type="ECO:0000259" key="3">
    <source>
        <dbReference type="Pfam" id="PF13649"/>
    </source>
</evidence>
<dbReference type="GO" id="GO:0008168">
    <property type="term" value="F:methyltransferase activity"/>
    <property type="evidence" value="ECO:0007669"/>
    <property type="project" value="UniProtKB-KW"/>
</dbReference>
<dbReference type="EC" id="2.1.1.-" evidence="4"/>
<dbReference type="Pfam" id="PF13649">
    <property type="entry name" value="Methyltransf_25"/>
    <property type="match status" value="1"/>
</dbReference>
<protein>
    <submittedName>
        <fullName evidence="4">Methyltransferase</fullName>
        <ecNumber evidence="4">2.1.1.-</ecNumber>
    </submittedName>
</protein>
<dbReference type="AlphaFoldDB" id="A9WP04"/>
<reference evidence="5" key="1">
    <citation type="journal article" date="2008" name="J. Bacteriol.">
        <title>Genome sequence of the fish pathogen Renibacterium salmoninarum suggests reductive evolution away from an environmental Arthrobacter ancestor.</title>
        <authorList>
            <person name="Wiens G.D."/>
            <person name="Rockey D.D."/>
            <person name="Wu Z."/>
            <person name="Chang J."/>
            <person name="Levy R."/>
            <person name="Crane S."/>
            <person name="Chen D.S."/>
            <person name="Capri G.R."/>
            <person name="Burnett J.R."/>
            <person name="Sudheesh P.S."/>
            <person name="Schipma M.J."/>
            <person name="Burd H."/>
            <person name="Bhattacharyya A."/>
            <person name="Rhodes L.D."/>
            <person name="Kaul R."/>
            <person name="Strom M.S."/>
        </authorList>
    </citation>
    <scope>NUCLEOTIDE SEQUENCE [LARGE SCALE GENOMIC DNA]</scope>
    <source>
        <strain evidence="5">ATCC 33209 / DSM 20767 / JCM 11484 / NBRC 15589 / NCIMB 2235</strain>
    </source>
</reference>
<dbReference type="KEGG" id="rsa:RSal33209_1560"/>
<dbReference type="STRING" id="288705.RSal33209_1560"/>
<dbReference type="InterPro" id="IPR041698">
    <property type="entry name" value="Methyltransf_25"/>
</dbReference>
<dbReference type="InterPro" id="IPR029063">
    <property type="entry name" value="SAM-dependent_MTases_sf"/>
</dbReference>
<keyword evidence="2 4" id="KW-0808">Transferase</keyword>
<dbReference type="SUPFAM" id="SSF53335">
    <property type="entry name" value="S-adenosyl-L-methionine-dependent methyltransferases"/>
    <property type="match status" value="1"/>
</dbReference>
<accession>A9WP04</accession>
<evidence type="ECO:0000313" key="4">
    <source>
        <dbReference type="EMBL" id="ABY23296.1"/>
    </source>
</evidence>
<sequence>MADYTEDEPRLVAIYDDLNGGRWDHDFYFSQLPKSPQYVADIGCGTGAFAVRLAEAGHRVIGLDPSNAMLDFARNRPGADAVSWLSGIAKVLPDGPFDSAVMMGHAFQCLISDAAILETLCAISSRLTAQGKFMFESRNPSAKAWLGWNSAEDSPSVSETSAGRIEECYSVFSVDNELVDFGCRTKFDSDGAEIVERATFRFISAARLA</sequence>
<evidence type="ECO:0000256" key="2">
    <source>
        <dbReference type="ARBA" id="ARBA00022679"/>
    </source>
</evidence>
<proteinExistence type="predicted"/>
<dbReference type="RefSeq" id="WP_012244973.1">
    <property type="nucleotide sequence ID" value="NC_010168.1"/>
</dbReference>
<dbReference type="GO" id="GO:0032259">
    <property type="term" value="P:methylation"/>
    <property type="evidence" value="ECO:0007669"/>
    <property type="project" value="UniProtKB-KW"/>
</dbReference>
<dbReference type="PANTHER" id="PTHR43861">
    <property type="entry name" value="TRANS-ACONITATE 2-METHYLTRANSFERASE-RELATED"/>
    <property type="match status" value="1"/>
</dbReference>
<dbReference type="Gene3D" id="3.40.50.150">
    <property type="entry name" value="Vaccinia Virus protein VP39"/>
    <property type="match status" value="1"/>
</dbReference>
<feature type="domain" description="Methyltransferase" evidence="3">
    <location>
        <begin position="39"/>
        <end position="131"/>
    </location>
</feature>
<dbReference type="eggNOG" id="COG2226">
    <property type="taxonomic scope" value="Bacteria"/>
</dbReference>